<dbReference type="PANTHER" id="PTHR32108:SF5">
    <property type="entry name" value="DYNACTIN SUBUNIT 1-LIKE"/>
    <property type="match status" value="1"/>
</dbReference>
<gene>
    <name evidence="2" type="ORF">EPI10_031817</name>
</gene>
<evidence type="ECO:0000313" key="2">
    <source>
        <dbReference type="EMBL" id="KAA3488033.1"/>
    </source>
</evidence>
<sequence>MLFRNTLKSSFINHMLGTATKSLSDIVMSGEMIENVVRSEKIDAGENTKRSAPRKKENGVNTASVYKGYSKSVTIGQPRTITTSHQGPSRQESNSRSNIEKLQFTPIPMTYRVLYQNLFNAHVVSPFYLKPMQPPFPKWYDANAQREYHMIDVELIAQDSEEVPKGMRSYCEFHAEEGHEIQECTKFKALVQSLMDNNELEFFEDVKGSEGGDIYALEEGSVEKVSKDIGFYTRTGRPYDLANITIEPVKGKTLEVEHKKANTARLESPVNKPVIENEAKELLKFLKHSENSVIEQLHKQPARISVLALLLSL</sequence>
<dbReference type="GO" id="GO:0008168">
    <property type="term" value="F:methyltransferase activity"/>
    <property type="evidence" value="ECO:0007669"/>
    <property type="project" value="UniProtKB-KW"/>
</dbReference>
<accession>A0A5B6X2M9</accession>
<keyword evidence="2" id="KW-0808">Transferase</keyword>
<comment type="caution">
    <text evidence="2">The sequence shown here is derived from an EMBL/GenBank/DDBJ whole genome shotgun (WGS) entry which is preliminary data.</text>
</comment>
<keyword evidence="3" id="KW-1185">Reference proteome</keyword>
<name>A0A5B6X2M9_9ROSI</name>
<dbReference type="EMBL" id="SMMG02000001">
    <property type="protein sequence ID" value="KAA3488033.1"/>
    <property type="molecule type" value="Genomic_DNA"/>
</dbReference>
<proteinExistence type="predicted"/>
<reference evidence="3" key="1">
    <citation type="journal article" date="2019" name="Plant Biotechnol. J.">
        <title>Genome sequencing of the Australian wild diploid species Gossypium australe highlights disease resistance and delayed gland morphogenesis.</title>
        <authorList>
            <person name="Cai Y."/>
            <person name="Cai X."/>
            <person name="Wang Q."/>
            <person name="Wang P."/>
            <person name="Zhang Y."/>
            <person name="Cai C."/>
            <person name="Xu Y."/>
            <person name="Wang K."/>
            <person name="Zhou Z."/>
            <person name="Wang C."/>
            <person name="Geng S."/>
            <person name="Li B."/>
            <person name="Dong Q."/>
            <person name="Hou Y."/>
            <person name="Wang H."/>
            <person name="Ai P."/>
            <person name="Liu Z."/>
            <person name="Yi F."/>
            <person name="Sun M."/>
            <person name="An G."/>
            <person name="Cheng J."/>
            <person name="Zhang Y."/>
            <person name="Shi Q."/>
            <person name="Xie Y."/>
            <person name="Shi X."/>
            <person name="Chang Y."/>
            <person name="Huang F."/>
            <person name="Chen Y."/>
            <person name="Hong S."/>
            <person name="Mi L."/>
            <person name="Sun Q."/>
            <person name="Zhang L."/>
            <person name="Zhou B."/>
            <person name="Peng R."/>
            <person name="Zhang X."/>
            <person name="Liu F."/>
        </authorList>
    </citation>
    <scope>NUCLEOTIDE SEQUENCE [LARGE SCALE GENOMIC DNA]</scope>
    <source>
        <strain evidence="3">cv. PA1801</strain>
    </source>
</reference>
<evidence type="ECO:0000313" key="3">
    <source>
        <dbReference type="Proteomes" id="UP000325315"/>
    </source>
</evidence>
<protein>
    <submittedName>
        <fullName evidence="2">Trans-resveratrol di-O-methyltransferase-like</fullName>
    </submittedName>
</protein>
<dbReference type="AlphaFoldDB" id="A0A5B6X2M9"/>
<organism evidence="2 3">
    <name type="scientific">Gossypium australe</name>
    <dbReference type="NCBI Taxonomy" id="47621"/>
    <lineage>
        <taxon>Eukaryota</taxon>
        <taxon>Viridiplantae</taxon>
        <taxon>Streptophyta</taxon>
        <taxon>Embryophyta</taxon>
        <taxon>Tracheophyta</taxon>
        <taxon>Spermatophyta</taxon>
        <taxon>Magnoliopsida</taxon>
        <taxon>eudicotyledons</taxon>
        <taxon>Gunneridae</taxon>
        <taxon>Pentapetalae</taxon>
        <taxon>rosids</taxon>
        <taxon>malvids</taxon>
        <taxon>Malvales</taxon>
        <taxon>Malvaceae</taxon>
        <taxon>Malvoideae</taxon>
        <taxon>Gossypium</taxon>
    </lineage>
</organism>
<evidence type="ECO:0000256" key="1">
    <source>
        <dbReference type="SAM" id="MobiDB-lite"/>
    </source>
</evidence>
<dbReference type="Proteomes" id="UP000325315">
    <property type="component" value="Unassembled WGS sequence"/>
</dbReference>
<feature type="region of interest" description="Disordered" evidence="1">
    <location>
        <begin position="76"/>
        <end position="100"/>
    </location>
</feature>
<feature type="compositionally biased region" description="Basic and acidic residues" evidence="1">
    <location>
        <begin position="44"/>
        <end position="58"/>
    </location>
</feature>
<dbReference type="GO" id="GO:0032259">
    <property type="term" value="P:methylation"/>
    <property type="evidence" value="ECO:0007669"/>
    <property type="project" value="UniProtKB-KW"/>
</dbReference>
<feature type="compositionally biased region" description="Polar residues" evidence="1">
    <location>
        <begin position="76"/>
        <end position="97"/>
    </location>
</feature>
<dbReference type="PANTHER" id="PTHR32108">
    <property type="entry name" value="DNA-DIRECTED RNA POLYMERASE SUBUNIT ALPHA"/>
    <property type="match status" value="1"/>
</dbReference>
<keyword evidence="2" id="KW-0489">Methyltransferase</keyword>
<feature type="region of interest" description="Disordered" evidence="1">
    <location>
        <begin position="44"/>
        <end position="63"/>
    </location>
</feature>